<evidence type="ECO:0000313" key="3">
    <source>
        <dbReference type="Proteomes" id="UP000007800"/>
    </source>
</evidence>
<dbReference type="GO" id="GO:0005737">
    <property type="term" value="C:cytoplasm"/>
    <property type="evidence" value="ECO:0007669"/>
    <property type="project" value="TreeGrafter"/>
</dbReference>
<name>C5K514_PERM5</name>
<dbReference type="InterPro" id="IPR004177">
    <property type="entry name" value="DDHD_dom"/>
</dbReference>
<dbReference type="OrthoDB" id="69269at2759"/>
<dbReference type="PROSITE" id="PS51043">
    <property type="entry name" value="DDHD"/>
    <property type="match status" value="1"/>
</dbReference>
<dbReference type="Proteomes" id="UP000007800">
    <property type="component" value="Unassembled WGS sequence"/>
</dbReference>
<keyword evidence="3" id="KW-1185">Reference proteome</keyword>
<organism evidence="3">
    <name type="scientific">Perkinsus marinus (strain ATCC 50983 / TXsc)</name>
    <dbReference type="NCBI Taxonomy" id="423536"/>
    <lineage>
        <taxon>Eukaryota</taxon>
        <taxon>Sar</taxon>
        <taxon>Alveolata</taxon>
        <taxon>Perkinsozoa</taxon>
        <taxon>Perkinsea</taxon>
        <taxon>Perkinsida</taxon>
        <taxon>Perkinsidae</taxon>
        <taxon>Perkinsus</taxon>
    </lineage>
</organism>
<dbReference type="Pfam" id="PF02862">
    <property type="entry name" value="DDHD"/>
    <property type="match status" value="1"/>
</dbReference>
<evidence type="ECO:0000313" key="2">
    <source>
        <dbReference type="EMBL" id="EER20436.1"/>
    </source>
</evidence>
<dbReference type="RefSeq" id="XP_002788640.1">
    <property type="nucleotide sequence ID" value="XM_002788594.1"/>
</dbReference>
<dbReference type="AlphaFoldDB" id="C5K514"/>
<dbReference type="EMBL" id="GG670562">
    <property type="protein sequence ID" value="EER20436.1"/>
    <property type="molecule type" value="Genomic_DNA"/>
</dbReference>
<dbReference type="GeneID" id="9053987"/>
<dbReference type="PANTHER" id="PTHR23509:SF10">
    <property type="entry name" value="LD21067P"/>
    <property type="match status" value="1"/>
</dbReference>
<dbReference type="GO" id="GO:0004620">
    <property type="term" value="F:phospholipase activity"/>
    <property type="evidence" value="ECO:0007669"/>
    <property type="project" value="TreeGrafter"/>
</dbReference>
<dbReference type="SMART" id="SM01127">
    <property type="entry name" value="DDHD"/>
    <property type="match status" value="1"/>
</dbReference>
<proteinExistence type="predicted"/>
<dbReference type="InParanoid" id="C5K514"/>
<protein>
    <recommendedName>
        <fullName evidence="1">DDHD domain-containing protein</fullName>
    </recommendedName>
</protein>
<dbReference type="PANTHER" id="PTHR23509">
    <property type="entry name" value="PA-PL1 PHOSPHOLIPASE FAMILY"/>
    <property type="match status" value="1"/>
</dbReference>
<evidence type="ECO:0000259" key="1">
    <source>
        <dbReference type="PROSITE" id="PS51043"/>
    </source>
</evidence>
<gene>
    <name evidence="2" type="ORF">Pmar_PMAR010175</name>
</gene>
<sequence>MSSIRFLPVEWHSVIHTRDDAVKRQLEAITLPSVPILRNNDLTFIIRYPGRAGSMTNDCISDVLFYQGSEYQYKIREEVVQNINNTIPARERLSFGLHCRVACLFLIGSPVALFLTCRGSCANIIPEVPDYGGGGGVRAHVQLKGVMKALADSAYDVATKDGGIKKAFIAPMKSLLGLDADEIASLQTAIESIKTINGGERIDWELQETLIESANDYVTAVVSHNRYFNHVDFAAFVKDKLTISSSSSAA</sequence>
<dbReference type="InterPro" id="IPR058055">
    <property type="entry name" value="PA-PLA1"/>
</dbReference>
<accession>C5K514</accession>
<feature type="domain" description="DDHD" evidence="1">
    <location>
        <begin position="97"/>
        <end position="243"/>
    </location>
</feature>
<dbReference type="GO" id="GO:0046872">
    <property type="term" value="F:metal ion binding"/>
    <property type="evidence" value="ECO:0007669"/>
    <property type="project" value="InterPro"/>
</dbReference>
<reference evidence="2 3" key="1">
    <citation type="submission" date="2008-07" db="EMBL/GenBank/DDBJ databases">
        <authorList>
            <person name="El-Sayed N."/>
            <person name="Caler E."/>
            <person name="Inman J."/>
            <person name="Amedeo P."/>
            <person name="Hass B."/>
            <person name="Wortman J."/>
        </authorList>
    </citation>
    <scope>NUCLEOTIDE SEQUENCE [LARGE SCALE GENOMIC DNA]</scope>
    <source>
        <strain evidence="3">ATCC 50983 / TXsc</strain>
    </source>
</reference>